<keyword evidence="2" id="KW-1185">Reference proteome</keyword>
<gene>
    <name evidence="1" type="ORF">HYG86_14620</name>
</gene>
<name>A0A7G9WB51_ALKCA</name>
<reference evidence="1 2" key="1">
    <citation type="submission" date="2020-07" db="EMBL/GenBank/DDBJ databases">
        <title>Alkalicella. sp. LB2 genome.</title>
        <authorList>
            <person name="Postec A."/>
            <person name="Quemeneur M."/>
        </authorList>
    </citation>
    <scope>NUCLEOTIDE SEQUENCE [LARGE SCALE GENOMIC DNA]</scope>
    <source>
        <strain evidence="1 2">LB2</strain>
    </source>
</reference>
<proteinExistence type="predicted"/>
<protein>
    <submittedName>
        <fullName evidence="1">Uncharacterized protein</fullName>
    </submittedName>
</protein>
<dbReference type="AlphaFoldDB" id="A0A7G9WB51"/>
<accession>A0A7G9WB51</accession>
<sequence length="464" mass="54422">MTITSTEDYIITLNENNYSLNNICHEKINNIPDGSGESLAQIEIKEKFILAINPIQITIREKGTNRIHIEDNIFILQSLRYEFDKKYYYKEDEAILTGLYADDINLAEKVNDSTKINLRKNKSYKTQILHKNNRYWLTIEIPILYWKFDNVKSDMKTSRYIWHEDVETYNLFINYPSDIKPPGLHVITESSIEVIQGKFTREGYKYSLEYLFKVTNQGPISLGVIIDGNQEAITEIHFNPVIKNLSVAYYDNNSLINGLVASWSFLGSGELSADIVYSETSKVIKNYKLKKGQQILDKKIELFYGEHEIKLYQVQEDDFFVGSEVRTDLAQQEFIVGDPIIVKTKSKILKCKKCLCEDIEYDVQNFYLKDLRFSSKWGHYVATGYYLKRDKYTGQERIWYFTKHNPFELRLLNQEDNQYIFEIVDKDQDGLIYDKQTTNINPVYEDGDVSRFKLIDEVVLEIIE</sequence>
<evidence type="ECO:0000313" key="1">
    <source>
        <dbReference type="EMBL" id="QNO15913.1"/>
    </source>
</evidence>
<organism evidence="1 2">
    <name type="scientific">Alkalicella caledoniensis</name>
    <dbReference type="NCBI Taxonomy" id="2731377"/>
    <lineage>
        <taxon>Bacteria</taxon>
        <taxon>Bacillati</taxon>
        <taxon>Bacillota</taxon>
        <taxon>Clostridia</taxon>
        <taxon>Eubacteriales</taxon>
        <taxon>Proteinivoracaceae</taxon>
        <taxon>Alkalicella</taxon>
    </lineage>
</organism>
<dbReference type="KEGG" id="acae:HYG86_14620"/>
<evidence type="ECO:0000313" key="2">
    <source>
        <dbReference type="Proteomes" id="UP000516160"/>
    </source>
</evidence>
<dbReference type="Proteomes" id="UP000516160">
    <property type="component" value="Chromosome"/>
</dbReference>
<dbReference type="RefSeq" id="WP_213166312.1">
    <property type="nucleotide sequence ID" value="NZ_CP058559.1"/>
</dbReference>
<dbReference type="EMBL" id="CP058559">
    <property type="protein sequence ID" value="QNO15913.1"/>
    <property type="molecule type" value="Genomic_DNA"/>
</dbReference>